<dbReference type="RefSeq" id="WP_119749787.1">
    <property type="nucleotide sequence ID" value="NZ_QZCG01000009.1"/>
</dbReference>
<accession>A0A418SSU8</accession>
<dbReference type="OrthoDB" id="9782620at2"/>
<gene>
    <name evidence="1" type="ORF">D3P04_13605</name>
</gene>
<dbReference type="Proteomes" id="UP000284202">
    <property type="component" value="Unassembled WGS sequence"/>
</dbReference>
<keyword evidence="2" id="KW-1185">Reference proteome</keyword>
<name>A0A418SSU8_9RHOB</name>
<organism evidence="1 2">
    <name type="scientific">Paracoccus onubensis</name>
    <dbReference type="NCBI Taxonomy" id="1675788"/>
    <lineage>
        <taxon>Bacteria</taxon>
        <taxon>Pseudomonadati</taxon>
        <taxon>Pseudomonadota</taxon>
        <taxon>Alphaproteobacteria</taxon>
        <taxon>Rhodobacterales</taxon>
        <taxon>Paracoccaceae</taxon>
        <taxon>Paracoccus</taxon>
    </lineage>
</organism>
<evidence type="ECO:0000313" key="1">
    <source>
        <dbReference type="EMBL" id="RJE84044.1"/>
    </source>
</evidence>
<comment type="caution">
    <text evidence="1">The sequence shown here is derived from an EMBL/GenBank/DDBJ whole genome shotgun (WGS) entry which is preliminary data.</text>
</comment>
<reference evidence="2" key="1">
    <citation type="submission" date="2018-09" db="EMBL/GenBank/DDBJ databases">
        <title>Acidovorax cavernicola nov. sp. isolated from Gruta de las Maravillas (Aracena, Spain).</title>
        <authorList>
            <person name="Jurado V."/>
            <person name="Gutierrez-Patricio S."/>
            <person name="Gonzalez-Pimentel J.L."/>
            <person name="Miller A.Z."/>
            <person name="Laiz L."/>
            <person name="Saiz-Jimenez C."/>
        </authorList>
    </citation>
    <scope>NUCLEOTIDE SEQUENCE [LARGE SCALE GENOMIC DNA]</scope>
    <source>
        <strain evidence="2">1011MAR3C25</strain>
    </source>
</reference>
<dbReference type="AlphaFoldDB" id="A0A418SSU8"/>
<sequence length="100" mass="11429">MRRSTPQKKIDDRAFPVRVIVALPEIGKHRPLDEMYQWLDQNIGRGDYAWHSAGGHTIFNDREAFYFRDPAPAVDFLAAFPELKLADGTISPSYTSPHRS</sequence>
<protein>
    <submittedName>
        <fullName evidence="1">Uncharacterized protein</fullName>
    </submittedName>
</protein>
<dbReference type="EMBL" id="QZCG01000009">
    <property type="protein sequence ID" value="RJE84044.1"/>
    <property type="molecule type" value="Genomic_DNA"/>
</dbReference>
<evidence type="ECO:0000313" key="2">
    <source>
        <dbReference type="Proteomes" id="UP000284202"/>
    </source>
</evidence>
<proteinExistence type="predicted"/>